<name>A0ABV9W4K8_9ACTN</name>
<accession>A0ABV9W4K8</accession>
<gene>
    <name evidence="1" type="ORF">ACFPIJ_33750</name>
</gene>
<dbReference type="RefSeq" id="WP_380121191.1">
    <property type="nucleotide sequence ID" value="NZ_JBHSIU010000045.1"/>
</dbReference>
<keyword evidence="2" id="KW-1185">Reference proteome</keyword>
<evidence type="ECO:0000313" key="2">
    <source>
        <dbReference type="Proteomes" id="UP001595912"/>
    </source>
</evidence>
<reference evidence="2" key="1">
    <citation type="journal article" date="2019" name="Int. J. Syst. Evol. Microbiol.">
        <title>The Global Catalogue of Microorganisms (GCM) 10K type strain sequencing project: providing services to taxonomists for standard genome sequencing and annotation.</title>
        <authorList>
            <consortium name="The Broad Institute Genomics Platform"/>
            <consortium name="The Broad Institute Genome Sequencing Center for Infectious Disease"/>
            <person name="Wu L."/>
            <person name="Ma J."/>
        </authorList>
    </citation>
    <scope>NUCLEOTIDE SEQUENCE [LARGE SCALE GENOMIC DNA]</scope>
    <source>
        <strain evidence="2">CGMCC 4.7152</strain>
    </source>
</reference>
<comment type="caution">
    <text evidence="1">The sequence shown here is derived from an EMBL/GenBank/DDBJ whole genome shotgun (WGS) entry which is preliminary data.</text>
</comment>
<dbReference type="Proteomes" id="UP001595912">
    <property type="component" value="Unassembled WGS sequence"/>
</dbReference>
<dbReference type="EMBL" id="JBHSIU010000045">
    <property type="protein sequence ID" value="MFC5002780.1"/>
    <property type="molecule type" value="Genomic_DNA"/>
</dbReference>
<sequence length="234" mass="25827">MDQGLDMARVLGGLETRVDAWRFVRAFAADWAAPVTDADGFADEALDVAEAALGVCMPAAVRDAYRLFGRRRDLTSGNGDLYSPDQLRYDAAADVLVFRAAHQAVAFFGVSLADKAAPDPQVLLYTTYQDKTQESWQPFLDRFSLACVDMVLWEMVEAGPHSDARDETNDDQAALADDLTAVPFPRYPDEFGSQWYVSADIILRHDPGWIAVAARTPEALDAFRHSHPGGWVNE</sequence>
<evidence type="ECO:0008006" key="3">
    <source>
        <dbReference type="Google" id="ProtNLM"/>
    </source>
</evidence>
<protein>
    <recommendedName>
        <fullName evidence="3">Knr4/Smi1-like domain-containing protein</fullName>
    </recommendedName>
</protein>
<evidence type="ECO:0000313" key="1">
    <source>
        <dbReference type="EMBL" id="MFC5002780.1"/>
    </source>
</evidence>
<proteinExistence type="predicted"/>
<organism evidence="1 2">
    <name type="scientific">Dactylosporangium cerinum</name>
    <dbReference type="NCBI Taxonomy" id="1434730"/>
    <lineage>
        <taxon>Bacteria</taxon>
        <taxon>Bacillati</taxon>
        <taxon>Actinomycetota</taxon>
        <taxon>Actinomycetes</taxon>
        <taxon>Micromonosporales</taxon>
        <taxon>Micromonosporaceae</taxon>
        <taxon>Dactylosporangium</taxon>
    </lineage>
</organism>